<dbReference type="InterPro" id="IPR000719">
    <property type="entry name" value="Prot_kinase_dom"/>
</dbReference>
<accession>A0A6A6SJW9</accession>
<reference evidence="2" key="1">
    <citation type="journal article" date="2020" name="Stud. Mycol.">
        <title>101 Dothideomycetes genomes: a test case for predicting lifestyles and emergence of pathogens.</title>
        <authorList>
            <person name="Haridas S."/>
            <person name="Albert R."/>
            <person name="Binder M."/>
            <person name="Bloem J."/>
            <person name="Labutti K."/>
            <person name="Salamov A."/>
            <person name="Andreopoulos B."/>
            <person name="Baker S."/>
            <person name="Barry K."/>
            <person name="Bills G."/>
            <person name="Bluhm B."/>
            <person name="Cannon C."/>
            <person name="Castanera R."/>
            <person name="Culley D."/>
            <person name="Daum C."/>
            <person name="Ezra D."/>
            <person name="Gonzalez J."/>
            <person name="Henrissat B."/>
            <person name="Kuo A."/>
            <person name="Liang C."/>
            <person name="Lipzen A."/>
            <person name="Lutzoni F."/>
            <person name="Magnuson J."/>
            <person name="Mondo S."/>
            <person name="Nolan M."/>
            <person name="Ohm R."/>
            <person name="Pangilinan J."/>
            <person name="Park H.-J."/>
            <person name="Ramirez L."/>
            <person name="Alfaro M."/>
            <person name="Sun H."/>
            <person name="Tritt A."/>
            <person name="Yoshinaga Y."/>
            <person name="Zwiers L.-H."/>
            <person name="Turgeon B."/>
            <person name="Goodwin S."/>
            <person name="Spatafora J."/>
            <person name="Crous P."/>
            <person name="Grigoriev I."/>
        </authorList>
    </citation>
    <scope>NUCLEOTIDE SEQUENCE</scope>
    <source>
        <strain evidence="2">CBS 122681</strain>
    </source>
</reference>
<gene>
    <name evidence="2" type="ORF">K491DRAFT_614830</name>
</gene>
<dbReference type="OrthoDB" id="4062651at2759"/>
<protein>
    <submittedName>
        <fullName evidence="2">Kinase-like protein</fullName>
    </submittedName>
</protein>
<dbReference type="GO" id="GO:0004672">
    <property type="term" value="F:protein kinase activity"/>
    <property type="evidence" value="ECO:0007669"/>
    <property type="project" value="InterPro"/>
</dbReference>
<dbReference type="CDD" id="cd00180">
    <property type="entry name" value="PKc"/>
    <property type="match status" value="1"/>
</dbReference>
<dbReference type="Pfam" id="PF24476">
    <property type="entry name" value="DUF7580"/>
    <property type="match status" value="1"/>
</dbReference>
<dbReference type="Pfam" id="PF00069">
    <property type="entry name" value="Pkinase"/>
    <property type="match status" value="1"/>
</dbReference>
<dbReference type="SMART" id="SM00220">
    <property type="entry name" value="S_TKc"/>
    <property type="match status" value="1"/>
</dbReference>
<dbReference type="InterPro" id="IPR011009">
    <property type="entry name" value="Kinase-like_dom_sf"/>
</dbReference>
<evidence type="ECO:0000259" key="1">
    <source>
        <dbReference type="PROSITE" id="PS50011"/>
    </source>
</evidence>
<organism evidence="2 3">
    <name type="scientific">Lophiostoma macrostomum CBS 122681</name>
    <dbReference type="NCBI Taxonomy" id="1314788"/>
    <lineage>
        <taxon>Eukaryota</taxon>
        <taxon>Fungi</taxon>
        <taxon>Dikarya</taxon>
        <taxon>Ascomycota</taxon>
        <taxon>Pezizomycotina</taxon>
        <taxon>Dothideomycetes</taxon>
        <taxon>Pleosporomycetidae</taxon>
        <taxon>Pleosporales</taxon>
        <taxon>Lophiostomataceae</taxon>
        <taxon>Lophiostoma</taxon>
    </lineage>
</organism>
<feature type="domain" description="Protein kinase" evidence="1">
    <location>
        <begin position="203"/>
        <end position="520"/>
    </location>
</feature>
<dbReference type="EMBL" id="MU004643">
    <property type="protein sequence ID" value="KAF2647281.1"/>
    <property type="molecule type" value="Genomic_DNA"/>
</dbReference>
<proteinExistence type="predicted"/>
<dbReference type="SUPFAM" id="SSF56112">
    <property type="entry name" value="Protein kinase-like (PK-like)"/>
    <property type="match status" value="2"/>
</dbReference>
<keyword evidence="2" id="KW-0808">Transferase</keyword>
<dbReference type="PANTHER" id="PTHR37542">
    <property type="entry name" value="HELO DOMAIN-CONTAINING PROTEIN-RELATED"/>
    <property type="match status" value="1"/>
</dbReference>
<sequence>MDTSGPVAVAVQIINGTGATGDLIRSIRALSADETDQAIEEADDCSISTSTSERESEGHAEWLRDKIDDLRCKNHNNNNFVPKDALDQVMTLQAIQGVLRESKIERHKHQDVANYIQGGNSRIFGILIRIGYVDLVVEFIKLDQYQSQCSLDQRLPFGVEYLSTFLPENVAKKFFKEQWEYAAPIFWKSILPRDLDDQTILPICAEEEIAQGGFGTVHEITIHHAHHGFEGGVNRFIRKDFRVNRRRNPKANFELELRNLSILGNVQQHPYVIQLLSAYTWKNTYSLIFPLFENDLGEFMRNPRPKDFQSDSLIFIALAHLSWGLRDVHNFVADNIDLEKIGCHHDLKPDNIFIAGQSFVLADFGLSTFKNTSQSSKTMRKVGGTSYSAPECENIADPAFARGRAGRKSDIWAFGCIMAEMLTYVLKGSEGVKEFKERRTFTILGFTHSNFHKGTSTNLEVETWLSNLEIDAKAPRKALVRLIRRMLQMNPDDRPSAEDVSTELQAIVLQERTYPIDKFFDELEPKVAEEETAILFVEYARYKGWKEACGITPDGLQDTTGALWSLQFDECLDALSHYQDTLEQIRDRLYDNNRMHLLLPLRYANSRLEQLFPPEMQVDLQIRLEQRTVVSIEDSPLLAKMHGVLQSDRASLATSELAKVKLMTKAARESWDTPNEESGLYIDLLSIHLHMDLEHHSLGVIKTPTENAHRSVLIEWLHYGTQVLPETEAVQRAQRVKAVAQLLHSIPHPPGFRLLRCSHFFHDPENSRFGLVFELPFPVYIGEEPSKCPGITTLSKLLARSKDDHDLKMPSLGQRFRLAQTLASTIGEFRKVGWLHRKISPHNVVFPQIDGCPDYENPYLIGFSHSRQDSPNEFTEGPGQQHQNYQHPEYIKKPQRYRAEFDFYSLGIVLLEIARWQLLDHFTRGKAWQLLDEAKFRLALIQEARTESLAHKVGTQYCQAATTCLLGHDELAGQEESSDGSDDAAGLFQLRVISGLAKCSA</sequence>
<keyword evidence="2" id="KW-0418">Kinase</keyword>
<dbReference type="Gene3D" id="1.10.510.10">
    <property type="entry name" value="Transferase(Phosphotransferase) domain 1"/>
    <property type="match status" value="2"/>
</dbReference>
<keyword evidence="3" id="KW-1185">Reference proteome</keyword>
<evidence type="ECO:0000313" key="2">
    <source>
        <dbReference type="EMBL" id="KAF2647281.1"/>
    </source>
</evidence>
<dbReference type="PANTHER" id="PTHR37542:SF3">
    <property type="entry name" value="PRION-INHIBITION AND PROPAGATION HELO DOMAIN-CONTAINING PROTEIN"/>
    <property type="match status" value="1"/>
</dbReference>
<evidence type="ECO:0000313" key="3">
    <source>
        <dbReference type="Proteomes" id="UP000799324"/>
    </source>
</evidence>
<feature type="domain" description="Protein kinase" evidence="1">
    <location>
        <begin position="687"/>
        <end position="1001"/>
    </location>
</feature>
<name>A0A6A6SJW9_9PLEO</name>
<dbReference type="GO" id="GO:0005524">
    <property type="term" value="F:ATP binding"/>
    <property type="evidence" value="ECO:0007669"/>
    <property type="project" value="InterPro"/>
</dbReference>
<dbReference type="AlphaFoldDB" id="A0A6A6SJW9"/>
<dbReference type="PROSITE" id="PS50011">
    <property type="entry name" value="PROTEIN_KINASE_DOM"/>
    <property type="match status" value="2"/>
</dbReference>
<dbReference type="Proteomes" id="UP000799324">
    <property type="component" value="Unassembled WGS sequence"/>
</dbReference>
<dbReference type="InterPro" id="IPR056002">
    <property type="entry name" value="DUF7580"/>
</dbReference>